<evidence type="ECO:0000313" key="1">
    <source>
        <dbReference type="EMBL" id="CAF4913349.1"/>
    </source>
</evidence>
<keyword evidence="2" id="KW-1185">Reference proteome</keyword>
<dbReference type="Proteomes" id="UP000663873">
    <property type="component" value="Unassembled WGS sequence"/>
</dbReference>
<feature type="non-terminal residue" evidence="1">
    <location>
        <position position="49"/>
    </location>
</feature>
<reference evidence="1" key="1">
    <citation type="submission" date="2021-02" db="EMBL/GenBank/DDBJ databases">
        <authorList>
            <person name="Nowell W R."/>
        </authorList>
    </citation>
    <scope>NUCLEOTIDE SEQUENCE</scope>
</reference>
<protein>
    <submittedName>
        <fullName evidence="1">Uncharacterized protein</fullName>
    </submittedName>
</protein>
<evidence type="ECO:0000313" key="2">
    <source>
        <dbReference type="Proteomes" id="UP000663873"/>
    </source>
</evidence>
<gene>
    <name evidence="1" type="ORF">UJA718_LOCUS46072</name>
</gene>
<name>A0A821VSE8_9BILA</name>
<accession>A0A821VSE8</accession>
<proteinExistence type="predicted"/>
<organism evidence="1 2">
    <name type="scientific">Rotaria socialis</name>
    <dbReference type="NCBI Taxonomy" id="392032"/>
    <lineage>
        <taxon>Eukaryota</taxon>
        <taxon>Metazoa</taxon>
        <taxon>Spiralia</taxon>
        <taxon>Gnathifera</taxon>
        <taxon>Rotifera</taxon>
        <taxon>Eurotatoria</taxon>
        <taxon>Bdelloidea</taxon>
        <taxon>Philodinida</taxon>
        <taxon>Philodinidae</taxon>
        <taxon>Rotaria</taxon>
    </lineage>
</organism>
<sequence length="49" mass="5552">MGWMRKSNSRLNQTINSLPLQTCLTYISLPCNLIVKDILESNSMPILTV</sequence>
<dbReference type="EMBL" id="CAJOBP010080543">
    <property type="protein sequence ID" value="CAF4913349.1"/>
    <property type="molecule type" value="Genomic_DNA"/>
</dbReference>
<dbReference type="AlphaFoldDB" id="A0A821VSE8"/>
<comment type="caution">
    <text evidence="1">The sequence shown here is derived from an EMBL/GenBank/DDBJ whole genome shotgun (WGS) entry which is preliminary data.</text>
</comment>